<dbReference type="AlphaFoldDB" id="A0A558HWP7"/>
<feature type="chain" id="PRO_5022184050" evidence="1">
    <location>
        <begin position="26"/>
        <end position="197"/>
    </location>
</feature>
<evidence type="ECO:0000313" key="2">
    <source>
        <dbReference type="EMBL" id="TVU73557.1"/>
    </source>
</evidence>
<dbReference type="STRING" id="553385.GCA_000591415_01521"/>
<dbReference type="PANTHER" id="PTHR36920">
    <property type="match status" value="1"/>
</dbReference>
<dbReference type="InterPro" id="IPR005618">
    <property type="entry name" value="OMPW"/>
</dbReference>
<dbReference type="Proteomes" id="UP000319941">
    <property type="component" value="Unassembled WGS sequence"/>
</dbReference>
<dbReference type="InterPro" id="IPR011250">
    <property type="entry name" value="OMP/PagP_B-barrel"/>
</dbReference>
<dbReference type="EMBL" id="VNFH01000001">
    <property type="protein sequence ID" value="TVU73557.1"/>
    <property type="molecule type" value="Genomic_DNA"/>
</dbReference>
<gene>
    <name evidence="2" type="ORF">FQP86_00275</name>
</gene>
<proteinExistence type="predicted"/>
<dbReference type="PANTHER" id="PTHR36920:SF1">
    <property type="entry name" value="OUTER MEMBRANE PROTEIN W"/>
    <property type="match status" value="1"/>
</dbReference>
<keyword evidence="1" id="KW-0732">Signal</keyword>
<keyword evidence="3" id="KW-1185">Reference proteome</keyword>
<accession>A0A558HWP7</accession>
<dbReference type="Pfam" id="PF03922">
    <property type="entry name" value="OmpW"/>
    <property type="match status" value="1"/>
</dbReference>
<protein>
    <submittedName>
        <fullName evidence="2">OmpW family protein</fullName>
    </submittedName>
</protein>
<dbReference type="SUPFAM" id="SSF56925">
    <property type="entry name" value="OMPA-like"/>
    <property type="match status" value="1"/>
</dbReference>
<name>A0A558HWP7_9GAMM</name>
<organism evidence="2 3">
    <name type="scientific">Cobetia crustatorum</name>
    <dbReference type="NCBI Taxonomy" id="553385"/>
    <lineage>
        <taxon>Bacteria</taxon>
        <taxon>Pseudomonadati</taxon>
        <taxon>Pseudomonadota</taxon>
        <taxon>Gammaproteobacteria</taxon>
        <taxon>Oceanospirillales</taxon>
        <taxon>Halomonadaceae</taxon>
        <taxon>Cobetia</taxon>
    </lineage>
</organism>
<dbReference type="GO" id="GO:0019867">
    <property type="term" value="C:outer membrane"/>
    <property type="evidence" value="ECO:0007669"/>
    <property type="project" value="InterPro"/>
</dbReference>
<dbReference type="RefSeq" id="WP_024951696.1">
    <property type="nucleotide sequence ID" value="NZ_CAWOWR010000001.1"/>
</dbReference>
<dbReference type="Gene3D" id="2.40.160.20">
    <property type="match status" value="1"/>
</dbReference>
<evidence type="ECO:0000313" key="3">
    <source>
        <dbReference type="Proteomes" id="UP000319941"/>
    </source>
</evidence>
<sequence length="197" mass="20833">MNAIKILTATVIAGTMAMGAQSAMAYGKGDIFLRGGVAKVDGKSNNGNGLVAKDESGFAGSVGYMFHDKLAVALQSTEEFSTDFENGEGNFSQMPINLMLQYYPLGGTDARIQPYAGAGLNYTHFSSESAYGQSMDIDDSYGAAAELGVDLKVNESWAVNGFARYADVKADTKINGQDVNDTELDPVTVGAGVTYRF</sequence>
<dbReference type="OrthoDB" id="9807574at2"/>
<reference evidence="2 3" key="1">
    <citation type="submission" date="2019-07" db="EMBL/GenBank/DDBJ databases">
        <title>Diversity of Bacteria from Kongsfjorden, Arctic.</title>
        <authorList>
            <person name="Yu Y."/>
        </authorList>
    </citation>
    <scope>NUCLEOTIDE SEQUENCE [LARGE SCALE GENOMIC DNA]</scope>
    <source>
        <strain evidence="2 3">SM1923</strain>
    </source>
</reference>
<feature type="signal peptide" evidence="1">
    <location>
        <begin position="1"/>
        <end position="25"/>
    </location>
</feature>
<evidence type="ECO:0000256" key="1">
    <source>
        <dbReference type="SAM" id="SignalP"/>
    </source>
</evidence>
<comment type="caution">
    <text evidence="2">The sequence shown here is derived from an EMBL/GenBank/DDBJ whole genome shotgun (WGS) entry which is preliminary data.</text>
</comment>
<dbReference type="GO" id="GO:0055085">
    <property type="term" value="P:transmembrane transport"/>
    <property type="evidence" value="ECO:0007669"/>
    <property type="project" value="TreeGrafter"/>
</dbReference>